<accession>A0A814SBS6</accession>
<evidence type="ECO:0000256" key="1">
    <source>
        <dbReference type="SAM" id="MobiDB-lite"/>
    </source>
</evidence>
<dbReference type="Proteomes" id="UP000681722">
    <property type="component" value="Unassembled WGS sequence"/>
</dbReference>
<protein>
    <submittedName>
        <fullName evidence="4">Uncharacterized protein</fullName>
    </submittedName>
</protein>
<feature type="signal peptide" evidence="2">
    <location>
        <begin position="1"/>
        <end position="20"/>
    </location>
</feature>
<feature type="compositionally biased region" description="Polar residues" evidence="1">
    <location>
        <begin position="71"/>
        <end position="80"/>
    </location>
</feature>
<dbReference type="Proteomes" id="UP000682733">
    <property type="component" value="Unassembled WGS sequence"/>
</dbReference>
<evidence type="ECO:0000313" key="4">
    <source>
        <dbReference type="EMBL" id="CAF1142944.1"/>
    </source>
</evidence>
<dbReference type="AlphaFoldDB" id="A0A814SBS6"/>
<evidence type="ECO:0000313" key="7">
    <source>
        <dbReference type="Proteomes" id="UP000663829"/>
    </source>
</evidence>
<keyword evidence="2" id="KW-0732">Signal</keyword>
<dbReference type="Proteomes" id="UP000677228">
    <property type="component" value="Unassembled WGS sequence"/>
</dbReference>
<feature type="chain" id="PRO_5035602730" evidence="2">
    <location>
        <begin position="21"/>
        <end position="153"/>
    </location>
</feature>
<dbReference type="EMBL" id="CAJNOK010007460">
    <property type="protein sequence ID" value="CAF1034958.1"/>
    <property type="molecule type" value="Genomic_DNA"/>
</dbReference>
<feature type="region of interest" description="Disordered" evidence="1">
    <location>
        <begin position="64"/>
        <end position="84"/>
    </location>
</feature>
<comment type="caution">
    <text evidence="4">The sequence shown here is derived from an EMBL/GenBank/DDBJ whole genome shotgun (WGS) entry which is preliminary data.</text>
</comment>
<dbReference type="EMBL" id="CAJNOQ010006652">
    <property type="protein sequence ID" value="CAF1142944.1"/>
    <property type="molecule type" value="Genomic_DNA"/>
</dbReference>
<reference evidence="4" key="1">
    <citation type="submission" date="2021-02" db="EMBL/GenBank/DDBJ databases">
        <authorList>
            <person name="Nowell W R."/>
        </authorList>
    </citation>
    <scope>NUCLEOTIDE SEQUENCE</scope>
</reference>
<keyword evidence="7" id="KW-1185">Reference proteome</keyword>
<organism evidence="4 7">
    <name type="scientific">Didymodactylos carnosus</name>
    <dbReference type="NCBI Taxonomy" id="1234261"/>
    <lineage>
        <taxon>Eukaryota</taxon>
        <taxon>Metazoa</taxon>
        <taxon>Spiralia</taxon>
        <taxon>Gnathifera</taxon>
        <taxon>Rotifera</taxon>
        <taxon>Eurotatoria</taxon>
        <taxon>Bdelloidea</taxon>
        <taxon>Philodinida</taxon>
        <taxon>Philodinidae</taxon>
        <taxon>Didymodactylos</taxon>
    </lineage>
</organism>
<gene>
    <name evidence="4" type="ORF">GPM918_LOCUS20782</name>
    <name evidence="3" type="ORF">OVA965_LOCUS16183</name>
    <name evidence="6" type="ORF">SRO942_LOCUS20779</name>
    <name evidence="5" type="ORF">TMI583_LOCUS16192</name>
</gene>
<evidence type="ECO:0000313" key="6">
    <source>
        <dbReference type="EMBL" id="CAF3906566.1"/>
    </source>
</evidence>
<evidence type="ECO:0000256" key="2">
    <source>
        <dbReference type="SAM" id="SignalP"/>
    </source>
</evidence>
<evidence type="ECO:0000313" key="5">
    <source>
        <dbReference type="EMBL" id="CAF3803269.1"/>
    </source>
</evidence>
<proteinExistence type="predicted"/>
<evidence type="ECO:0000313" key="3">
    <source>
        <dbReference type="EMBL" id="CAF1034958.1"/>
    </source>
</evidence>
<dbReference type="EMBL" id="CAJOBC010006652">
    <property type="protein sequence ID" value="CAF3906566.1"/>
    <property type="molecule type" value="Genomic_DNA"/>
</dbReference>
<sequence>MLWLPRYFVLLFCFIPTIYINCMVNNNNVDTFSDDDDAQIIRDKFETYLIRKMGRLVRNDLAQKQQEPKPYSQQNINKLQPPNYGDKFEPDEQKYLYELYFLATKQSLLDLYRSNQRSIPLQQELVQQVKQLADQQFIDDGFSEKNIVIFKKN</sequence>
<dbReference type="Proteomes" id="UP000663829">
    <property type="component" value="Unassembled WGS sequence"/>
</dbReference>
<dbReference type="EMBL" id="CAJOBA010007471">
    <property type="protein sequence ID" value="CAF3803269.1"/>
    <property type="molecule type" value="Genomic_DNA"/>
</dbReference>
<name>A0A814SBS6_9BILA</name>